<evidence type="ECO:0000313" key="3">
    <source>
        <dbReference type="Proteomes" id="UP001642720"/>
    </source>
</evidence>
<evidence type="ECO:0000313" key="2">
    <source>
        <dbReference type="EMBL" id="TFB00301.1"/>
    </source>
</evidence>
<comment type="caution">
    <text evidence="2">The sequence shown here is derived from an EMBL/GenBank/DDBJ whole genome shotgun (WGS) entry which is preliminary data.</text>
</comment>
<protein>
    <submittedName>
        <fullName evidence="2">Uncharacterized protein</fullName>
    </submittedName>
</protein>
<sequence length="225" mass="24727">MCKGAAEGPLRSTEYRAKAPATSTIHSRNTHRAYEAVLVYVRMNPTSDCNKSEEMRVNGQTVCSFEPYEEQSSWRGSSPTRSKYSSVLSRAELLSVGGEWIGAQMKRRRPEQDSTGSLASPTSVDQAQSRRLVYEEPTTRRMGGLPLFALGISCLTGRIRQNAAFSASCHVSRDRSTAAADGPHGTDLAAFGLFDPGRLPNAGTRGLCAVRCLFETNMWDRVRWA</sequence>
<reference evidence="2 3" key="1">
    <citation type="submission" date="2018-01" db="EMBL/GenBank/DDBJ databases">
        <title>Genome characterization of the sugarcane-associated fungus Trichoderma ghanense CCMA-1212 and their application in lignocelulose bioconversion.</title>
        <authorList>
            <person name="Steindorff A.S."/>
            <person name="Mendes T.D."/>
            <person name="Vilela E.S.D."/>
            <person name="Rodrigues D.S."/>
            <person name="Formighieri E.F."/>
            <person name="Melo I.S."/>
            <person name="Favaro L.C.L."/>
        </authorList>
    </citation>
    <scope>NUCLEOTIDE SEQUENCE [LARGE SCALE GENOMIC DNA]</scope>
    <source>
        <strain evidence="2 3">CCMA-1212</strain>
    </source>
</reference>
<feature type="region of interest" description="Disordered" evidence="1">
    <location>
        <begin position="104"/>
        <end position="130"/>
    </location>
</feature>
<accession>A0ABY2GWT3</accession>
<dbReference type="EMBL" id="PPTA01000011">
    <property type="protein sequence ID" value="TFB00301.1"/>
    <property type="molecule type" value="Genomic_DNA"/>
</dbReference>
<name>A0ABY2GWT3_9HYPO</name>
<dbReference type="RefSeq" id="XP_073556502.1">
    <property type="nucleotide sequence ID" value="XM_073705121.1"/>
</dbReference>
<proteinExistence type="predicted"/>
<evidence type="ECO:0000256" key="1">
    <source>
        <dbReference type="SAM" id="MobiDB-lite"/>
    </source>
</evidence>
<dbReference type="Proteomes" id="UP001642720">
    <property type="component" value="Unassembled WGS sequence"/>
</dbReference>
<dbReference type="GeneID" id="300579571"/>
<keyword evidence="3" id="KW-1185">Reference proteome</keyword>
<gene>
    <name evidence="2" type="ORF">CCMA1212_007965</name>
</gene>
<feature type="region of interest" description="Disordered" evidence="1">
    <location>
        <begin position="1"/>
        <end position="24"/>
    </location>
</feature>
<feature type="compositionally biased region" description="Polar residues" evidence="1">
    <location>
        <begin position="113"/>
        <end position="129"/>
    </location>
</feature>
<organism evidence="2 3">
    <name type="scientific">Trichoderma ghanense</name>
    <dbReference type="NCBI Taxonomy" id="65468"/>
    <lineage>
        <taxon>Eukaryota</taxon>
        <taxon>Fungi</taxon>
        <taxon>Dikarya</taxon>
        <taxon>Ascomycota</taxon>
        <taxon>Pezizomycotina</taxon>
        <taxon>Sordariomycetes</taxon>
        <taxon>Hypocreomycetidae</taxon>
        <taxon>Hypocreales</taxon>
        <taxon>Hypocreaceae</taxon>
        <taxon>Trichoderma</taxon>
    </lineage>
</organism>